<feature type="transmembrane region" description="Helical" evidence="1">
    <location>
        <begin position="545"/>
        <end position="569"/>
    </location>
</feature>
<keyword evidence="1" id="KW-0472">Membrane</keyword>
<dbReference type="Pfam" id="PF00144">
    <property type="entry name" value="Beta-lactamase"/>
    <property type="match status" value="1"/>
</dbReference>
<evidence type="ECO:0000259" key="2">
    <source>
        <dbReference type="Pfam" id="PF00144"/>
    </source>
</evidence>
<dbReference type="EC" id="3.-.-.-" evidence="3"/>
<protein>
    <submittedName>
        <fullName evidence="3">Serine hydrolase domain-containing protein</fullName>
        <ecNumber evidence="3">3.-.-.-</ecNumber>
    </submittedName>
</protein>
<keyword evidence="1" id="KW-1133">Transmembrane helix</keyword>
<name>A0ABW0L6N8_9BURK</name>
<evidence type="ECO:0000256" key="1">
    <source>
        <dbReference type="SAM" id="Phobius"/>
    </source>
</evidence>
<dbReference type="PANTHER" id="PTHR46825:SF9">
    <property type="entry name" value="BETA-LACTAMASE-RELATED DOMAIN-CONTAINING PROTEIN"/>
    <property type="match status" value="1"/>
</dbReference>
<feature type="domain" description="Beta-lactamase-related" evidence="2">
    <location>
        <begin position="52"/>
        <end position="364"/>
    </location>
</feature>
<dbReference type="InterPro" id="IPR050491">
    <property type="entry name" value="AmpC-like"/>
</dbReference>
<keyword evidence="4" id="KW-1185">Reference proteome</keyword>
<reference evidence="4" key="1">
    <citation type="journal article" date="2019" name="Int. J. Syst. Evol. Microbiol.">
        <title>The Global Catalogue of Microorganisms (GCM) 10K type strain sequencing project: providing services to taxonomists for standard genome sequencing and annotation.</title>
        <authorList>
            <consortium name="The Broad Institute Genomics Platform"/>
            <consortium name="The Broad Institute Genome Sequencing Center for Infectious Disease"/>
            <person name="Wu L."/>
            <person name="Ma J."/>
        </authorList>
    </citation>
    <scope>NUCLEOTIDE SEQUENCE [LARGE SCALE GENOMIC DNA]</scope>
    <source>
        <strain evidence="4">KACC 12649</strain>
    </source>
</reference>
<dbReference type="InterPro" id="IPR012338">
    <property type="entry name" value="Beta-lactam/transpept-like"/>
</dbReference>
<dbReference type="Gene3D" id="3.40.710.10">
    <property type="entry name" value="DD-peptidase/beta-lactamase superfamily"/>
    <property type="match status" value="1"/>
</dbReference>
<organism evidence="3 4">
    <name type="scientific">Massilia niabensis</name>
    <dbReference type="NCBI Taxonomy" id="544910"/>
    <lineage>
        <taxon>Bacteria</taxon>
        <taxon>Pseudomonadati</taxon>
        <taxon>Pseudomonadota</taxon>
        <taxon>Betaproteobacteria</taxon>
        <taxon>Burkholderiales</taxon>
        <taxon>Oxalobacteraceae</taxon>
        <taxon>Telluria group</taxon>
        <taxon>Massilia</taxon>
    </lineage>
</organism>
<dbReference type="RefSeq" id="WP_379783355.1">
    <property type="nucleotide sequence ID" value="NZ_JBHSMU010000011.1"/>
</dbReference>
<evidence type="ECO:0000313" key="3">
    <source>
        <dbReference type="EMBL" id="MFC5460462.1"/>
    </source>
</evidence>
<dbReference type="Proteomes" id="UP001596050">
    <property type="component" value="Unassembled WGS sequence"/>
</dbReference>
<gene>
    <name evidence="3" type="ORF">ACFPN5_11660</name>
</gene>
<sequence length="647" mass="70651">MHPSLDLRRLIRVALLSTLVITCQLAASMRLAHAEASPTVHMTADDLSTFFDSRVPNELTRGQVAGAAVAVVRDGKILFVRGYGHADVARGIPVSGTETLFRIASLSKVFTYTAVMQLVERGQIDLDRDIAAYLDFPVPKAFGQPVTMRHLMTHTAGFDETIEDRWIQSGSPGPLRDYVVRHMPRKIYPPGSTPSYSSYGTALAAYIVERVSGETFDHYVESNILGRLGMRHTSFQQPLPEDLAAKASKNYMSAREPERPFEITQVSPSAGASSTAADMAKFMLAHLSAGELANKLFGPGTRARMHTVAYRHHPSAPGVALGVYEMELGAGRVLGHHGDIPLSNSAMYLFADGRTGLFVVQNSGVHPIRTSLLKQFGHRYFPLLSPPAVPLAAASGASSLVGSYMLTRSYASSPLYMSDLLTNQTVIRQGPGASLIIGRTHREDGRAITWRPIAENVWQSDDGSARKYFRRDLHGNWVMGHSSNPTHVDRRLPWYQHPHVIMPTLTISLAVLCLHLIWRAGAAVWRRRASKLPSSARIGASVGKVSLLASVLTLSPWLLYAATAVVVLNHKLLVSTPAFGMALRCIQVLSWAAIGAIGLYLWAAVRTWRATPAGWGQRAWQSVLVLAALGLATVALQGNLLLWDGRW</sequence>
<proteinExistence type="predicted"/>
<feature type="transmembrane region" description="Helical" evidence="1">
    <location>
        <begin position="623"/>
        <end position="643"/>
    </location>
</feature>
<keyword evidence="1" id="KW-0812">Transmembrane</keyword>
<dbReference type="GO" id="GO:0016787">
    <property type="term" value="F:hydrolase activity"/>
    <property type="evidence" value="ECO:0007669"/>
    <property type="project" value="UniProtKB-KW"/>
</dbReference>
<comment type="caution">
    <text evidence="3">The sequence shown here is derived from an EMBL/GenBank/DDBJ whole genome shotgun (WGS) entry which is preliminary data.</text>
</comment>
<keyword evidence="3" id="KW-0378">Hydrolase</keyword>
<dbReference type="InterPro" id="IPR001466">
    <property type="entry name" value="Beta-lactam-related"/>
</dbReference>
<dbReference type="PANTHER" id="PTHR46825">
    <property type="entry name" value="D-ALANYL-D-ALANINE-CARBOXYPEPTIDASE/ENDOPEPTIDASE AMPH"/>
    <property type="match status" value="1"/>
</dbReference>
<evidence type="ECO:0000313" key="4">
    <source>
        <dbReference type="Proteomes" id="UP001596050"/>
    </source>
</evidence>
<feature type="transmembrane region" description="Helical" evidence="1">
    <location>
        <begin position="581"/>
        <end position="602"/>
    </location>
</feature>
<dbReference type="EMBL" id="JBHSMU010000011">
    <property type="protein sequence ID" value="MFC5460462.1"/>
    <property type="molecule type" value="Genomic_DNA"/>
</dbReference>
<feature type="transmembrane region" description="Helical" evidence="1">
    <location>
        <begin position="500"/>
        <end position="525"/>
    </location>
</feature>
<accession>A0ABW0L6N8</accession>
<dbReference type="SUPFAM" id="SSF56601">
    <property type="entry name" value="beta-lactamase/transpeptidase-like"/>
    <property type="match status" value="1"/>
</dbReference>